<feature type="chain" id="PRO_5002173271" description="Lipoprotein" evidence="1">
    <location>
        <begin position="24"/>
        <end position="195"/>
    </location>
</feature>
<accession>A0A0C4WQ63</accession>
<gene>
    <name evidence="2" type="ORF">Achr_9150</name>
</gene>
<feature type="signal peptide" evidence="1">
    <location>
        <begin position="1"/>
        <end position="23"/>
    </location>
</feature>
<dbReference type="RefSeq" id="WP_039802257.1">
    <property type="nucleotide sequence ID" value="NZ_CP010415.1"/>
</dbReference>
<name>A0A0C4WQ63_9GAMM</name>
<evidence type="ECO:0000313" key="2">
    <source>
        <dbReference type="EMBL" id="AJE20397.1"/>
    </source>
</evidence>
<evidence type="ECO:0008006" key="4">
    <source>
        <dbReference type="Google" id="ProtNLM"/>
    </source>
</evidence>
<keyword evidence="3" id="KW-1185">Reference proteome</keyword>
<evidence type="ECO:0000256" key="1">
    <source>
        <dbReference type="SAM" id="SignalP"/>
    </source>
</evidence>
<organism evidence="2 3">
    <name type="scientific">Azotobacter chroococcum NCIMB 8003</name>
    <dbReference type="NCBI Taxonomy" id="1328314"/>
    <lineage>
        <taxon>Bacteria</taxon>
        <taxon>Pseudomonadati</taxon>
        <taxon>Pseudomonadota</taxon>
        <taxon>Gammaproteobacteria</taxon>
        <taxon>Pseudomonadales</taxon>
        <taxon>Pseudomonadaceae</taxon>
        <taxon>Azotobacter</taxon>
    </lineage>
</organism>
<dbReference type="EMBL" id="CP010415">
    <property type="protein sequence ID" value="AJE20397.1"/>
    <property type="molecule type" value="Genomic_DNA"/>
</dbReference>
<keyword evidence="1" id="KW-0732">Signal</keyword>
<dbReference type="Pfam" id="PF03923">
    <property type="entry name" value="Lipoprotein_16"/>
    <property type="match status" value="1"/>
</dbReference>
<proteinExistence type="predicted"/>
<dbReference type="HOGENOM" id="CLU_119385_0_0_6"/>
<protein>
    <recommendedName>
        <fullName evidence="4">Lipoprotein</fullName>
    </recommendedName>
</protein>
<dbReference type="AlphaFoldDB" id="A0A0C4WQ63"/>
<evidence type="ECO:0000313" key="3">
    <source>
        <dbReference type="Proteomes" id="UP000068210"/>
    </source>
</evidence>
<dbReference type="Proteomes" id="UP000068210">
    <property type="component" value="Chromosome"/>
</dbReference>
<dbReference type="KEGG" id="acx:Achr_9150"/>
<dbReference type="InterPro" id="IPR005619">
    <property type="entry name" value="Uncharacterised_YajG"/>
</dbReference>
<dbReference type="STRING" id="1328314.Achr_9150"/>
<dbReference type="PROSITE" id="PS51257">
    <property type="entry name" value="PROKAR_LIPOPROTEIN"/>
    <property type="match status" value="1"/>
</dbReference>
<reference evidence="2 3" key="1">
    <citation type="journal article" date="2015" name="PLoS ONE">
        <title>Azotobacter Genomes: The Genome of Azotobacter chroococcum NCIMB 8003 (ATCC 4412).</title>
        <authorList>
            <person name="Robson R.L."/>
            <person name="Jones R."/>
            <person name="Robson R.M."/>
            <person name="Schwartz A."/>
            <person name="Richardson T.H."/>
        </authorList>
    </citation>
    <scope>NUCLEOTIDE SEQUENCE [LARGE SCALE GENOMIC DNA]</scope>
    <source>
        <strain evidence="2 3">NCIMB 8003</strain>
    </source>
</reference>
<sequence length="195" mass="20720">MLHRLLLGLVAVASLGLAGCALSPQQITPEPKLNAPLVAVGSGQPVVVRVVDGRASPNLGTRGGMYPETSMIVVRGQDVLPRLQTQAETAVRLLGFTPSPNAYNAPQLTLTLAELKYQSPKKGMYVTEADIGATLRVDVQNSGRRYSGRYGAALNQRFGMAPNQQTNTKLVGDVLSDALTRAFKDPAIGQLLLGR</sequence>